<proteinExistence type="predicted"/>
<reference evidence="2 3" key="1">
    <citation type="journal article" date="2012" name="Appl. Environ. Microbiol.">
        <title>Short-read sequencing for genomic analysis of the brown rot fungus Fibroporia radiculosa.</title>
        <authorList>
            <person name="Tang J.D."/>
            <person name="Perkins A.D."/>
            <person name="Sonstegard T.S."/>
            <person name="Schroeder S.G."/>
            <person name="Burgess S.C."/>
            <person name="Diehl S.V."/>
        </authorList>
    </citation>
    <scope>NUCLEOTIDE SEQUENCE [LARGE SCALE GENOMIC DNA]</scope>
    <source>
        <strain evidence="2 3">TFFH 294</strain>
    </source>
</reference>
<protein>
    <submittedName>
        <fullName evidence="2">Uncharacterized protein</fullName>
    </submittedName>
</protein>
<evidence type="ECO:0000256" key="1">
    <source>
        <dbReference type="SAM" id="MobiDB-lite"/>
    </source>
</evidence>
<dbReference type="OrthoDB" id="10259640at2759"/>
<dbReference type="GeneID" id="24100398"/>
<dbReference type="EMBL" id="HE797192">
    <property type="protein sequence ID" value="CCM05487.1"/>
    <property type="molecule type" value="Genomic_DNA"/>
</dbReference>
<feature type="compositionally biased region" description="Basic residues" evidence="1">
    <location>
        <begin position="137"/>
        <end position="146"/>
    </location>
</feature>
<dbReference type="AlphaFoldDB" id="J4I168"/>
<accession>J4I168</accession>
<feature type="region of interest" description="Disordered" evidence="1">
    <location>
        <begin position="39"/>
        <end position="60"/>
    </location>
</feature>
<feature type="compositionally biased region" description="Basic and acidic residues" evidence="1">
    <location>
        <begin position="147"/>
        <end position="157"/>
    </location>
</feature>
<dbReference type="RefSeq" id="XP_012184770.1">
    <property type="nucleotide sequence ID" value="XM_012329380.1"/>
</dbReference>
<dbReference type="STRING" id="599839.J4I168"/>
<organism evidence="2 3">
    <name type="scientific">Fibroporia radiculosa</name>
    <dbReference type="NCBI Taxonomy" id="599839"/>
    <lineage>
        <taxon>Eukaryota</taxon>
        <taxon>Fungi</taxon>
        <taxon>Dikarya</taxon>
        <taxon>Basidiomycota</taxon>
        <taxon>Agaricomycotina</taxon>
        <taxon>Agaricomycetes</taxon>
        <taxon>Polyporales</taxon>
        <taxon>Fibroporiaceae</taxon>
        <taxon>Fibroporia</taxon>
    </lineage>
</organism>
<name>J4I168_9APHY</name>
<evidence type="ECO:0000313" key="2">
    <source>
        <dbReference type="EMBL" id="CCM05487.1"/>
    </source>
</evidence>
<feature type="compositionally biased region" description="Acidic residues" evidence="1">
    <location>
        <begin position="182"/>
        <end position="191"/>
    </location>
</feature>
<dbReference type="Proteomes" id="UP000006352">
    <property type="component" value="Unassembled WGS sequence"/>
</dbReference>
<sequence length="227" mass="25769">MFERKNQSILSEHYTKLVDHSIDRNQDADSEDDFITLKRADHDLPGDGELPESEFTSKRKVKMAMSKKAIAKSGPKGNKLVFDEDGLAHEIYELKTTNEVFRGADDIKEAGRKFAEGERGKMQEADVVDKAEAKEKKREKKRKRKEREKEEMGHDDGEGMPMTTTLAPVEDGDGYVSPDFDLPSESEDDLDAAPPPPKRAKAQSRKRDVDSDLEEEEQLALQFLRSR</sequence>
<feature type="compositionally biased region" description="Basic and acidic residues" evidence="1">
    <location>
        <begin position="112"/>
        <end position="136"/>
    </location>
</feature>
<feature type="region of interest" description="Disordered" evidence="1">
    <location>
        <begin position="112"/>
        <end position="227"/>
    </location>
</feature>
<evidence type="ECO:0000313" key="3">
    <source>
        <dbReference type="Proteomes" id="UP000006352"/>
    </source>
</evidence>
<dbReference type="InParanoid" id="J4I168"/>
<gene>
    <name evidence="2" type="ORF">FIBRA_07708</name>
</gene>
<keyword evidence="3" id="KW-1185">Reference proteome</keyword>
<dbReference type="HOGENOM" id="CLU_1222236_0_0_1"/>